<sequence length="262" mass="30489">MGWIIKEKKPSEYHFMIDGVSSFKYGIRVATVAKIDTPKPKYHDFDDVLGRNGTTSSFMGTYDNKTMEFSCSFVNDNKLKESWYNQYRKIKNWIMSANDNSMVHRLQQSDDAEWYMNIEKADISECERTGHMVGSFTITFTLDPFDWSIGGEKWRTIDDIRYNPYIECYPLWRIVNHTGVNNDFAISVNGNDPITVLNCESDREYYIDTELLLTYSKYPYQEGIYRAGRSGLEEKARLAPGRNVIDVTPGFVVTCKPRWRSL</sequence>
<dbReference type="RefSeq" id="WP_320325653.1">
    <property type="nucleotide sequence ID" value="NZ_JALBUS010000007.1"/>
</dbReference>
<evidence type="ECO:0000313" key="2">
    <source>
        <dbReference type="Proteomes" id="UP001285244"/>
    </source>
</evidence>
<proteinExistence type="predicted"/>
<dbReference type="Proteomes" id="UP001285244">
    <property type="component" value="Unassembled WGS sequence"/>
</dbReference>
<dbReference type="Gene3D" id="2.40.30.200">
    <property type="match status" value="1"/>
</dbReference>
<name>A0ABU4WLC4_9FIRM</name>
<dbReference type="EMBL" id="JALBUS010000007">
    <property type="protein sequence ID" value="MDX8417360.1"/>
    <property type="molecule type" value="Genomic_DNA"/>
</dbReference>
<comment type="caution">
    <text evidence="1">The sequence shown here is derived from an EMBL/GenBank/DDBJ whole genome shotgun (WGS) entry which is preliminary data.</text>
</comment>
<reference evidence="1 2" key="1">
    <citation type="submission" date="2022-03" db="EMBL/GenBank/DDBJ databases">
        <title>Novel taxa within the pig intestine.</title>
        <authorList>
            <person name="Wylensek D."/>
            <person name="Bishof K."/>
            <person name="Afrizal A."/>
            <person name="Clavel T."/>
        </authorList>
    </citation>
    <scope>NUCLEOTIDE SEQUENCE [LARGE SCALE GENOMIC DNA]</scope>
    <source>
        <strain evidence="1 2">Cla-KB-P134</strain>
    </source>
</reference>
<organism evidence="1 2">
    <name type="scientific">Absicoccus intestinalis</name>
    <dbReference type="NCBI Taxonomy" id="2926319"/>
    <lineage>
        <taxon>Bacteria</taxon>
        <taxon>Bacillati</taxon>
        <taxon>Bacillota</taxon>
        <taxon>Erysipelotrichia</taxon>
        <taxon>Erysipelotrichales</taxon>
        <taxon>Erysipelotrichaceae</taxon>
        <taxon>Absicoccus</taxon>
    </lineage>
</organism>
<protein>
    <recommendedName>
        <fullName evidence="3">Phage tail protein</fullName>
    </recommendedName>
</protein>
<evidence type="ECO:0008006" key="3">
    <source>
        <dbReference type="Google" id="ProtNLM"/>
    </source>
</evidence>
<accession>A0ABU4WLC4</accession>
<evidence type="ECO:0000313" key="1">
    <source>
        <dbReference type="EMBL" id="MDX8417360.1"/>
    </source>
</evidence>
<keyword evidence="2" id="KW-1185">Reference proteome</keyword>
<gene>
    <name evidence="1" type="ORF">MOZ64_05830</name>
</gene>